<comment type="caution">
    <text evidence="1">The sequence shown here is derived from an EMBL/GenBank/DDBJ whole genome shotgun (WGS) entry which is preliminary data.</text>
</comment>
<evidence type="ECO:0000313" key="2">
    <source>
        <dbReference type="Proteomes" id="UP001373714"/>
    </source>
</evidence>
<protein>
    <submittedName>
        <fullName evidence="1">Uncharacterized protein</fullName>
    </submittedName>
</protein>
<evidence type="ECO:0000313" key="1">
    <source>
        <dbReference type="EMBL" id="KAK6349347.1"/>
    </source>
</evidence>
<sequence>MGFFKASVQKVLGTPTQPQIFAMGTGGIQFEVISPTDRRMAKKVYSFMLARKRVKYSTGSTYLSDDEAYLAMTANAIYFLEYWRDDSNPETKTRISIPMIDHSISRPVQSWRVKAYKEMLINGDRWSCEALSTPAEAGTTLRDLNDIMVSKAVARYAQLLSNISKEEVCGRNGGNRLGIENERCKLDTKISSSSKATESEGQSYMLPFEYDPDILLKGSSCSVSFEALPEYREIDEELSAHKRMDSL</sequence>
<proteinExistence type="predicted"/>
<accession>A0AAV9UTU1</accession>
<gene>
    <name evidence="1" type="ORF">TWF730_010095</name>
</gene>
<dbReference type="EMBL" id="JAVHNS010000007">
    <property type="protein sequence ID" value="KAK6349347.1"/>
    <property type="molecule type" value="Genomic_DNA"/>
</dbReference>
<keyword evidence="2" id="KW-1185">Reference proteome</keyword>
<dbReference type="Proteomes" id="UP001373714">
    <property type="component" value="Unassembled WGS sequence"/>
</dbReference>
<dbReference type="AlphaFoldDB" id="A0AAV9UTU1"/>
<name>A0AAV9UTU1_9PEZI</name>
<reference evidence="1 2" key="1">
    <citation type="submission" date="2019-10" db="EMBL/GenBank/DDBJ databases">
        <authorList>
            <person name="Palmer J.M."/>
        </authorList>
    </citation>
    <scope>NUCLEOTIDE SEQUENCE [LARGE SCALE GENOMIC DNA]</scope>
    <source>
        <strain evidence="1 2">TWF730</strain>
    </source>
</reference>
<organism evidence="1 2">
    <name type="scientific">Orbilia blumenaviensis</name>
    <dbReference type="NCBI Taxonomy" id="1796055"/>
    <lineage>
        <taxon>Eukaryota</taxon>
        <taxon>Fungi</taxon>
        <taxon>Dikarya</taxon>
        <taxon>Ascomycota</taxon>
        <taxon>Pezizomycotina</taxon>
        <taxon>Orbiliomycetes</taxon>
        <taxon>Orbiliales</taxon>
        <taxon>Orbiliaceae</taxon>
        <taxon>Orbilia</taxon>
    </lineage>
</organism>